<evidence type="ECO:0000313" key="3">
    <source>
        <dbReference type="Proteomes" id="UP001152651"/>
    </source>
</evidence>
<feature type="domain" description="CinA C-terminal" evidence="1">
    <location>
        <begin position="15"/>
        <end position="165"/>
    </location>
</feature>
<dbReference type="InterPro" id="IPR008136">
    <property type="entry name" value="CinA_C"/>
</dbReference>
<dbReference type="Pfam" id="PF02464">
    <property type="entry name" value="CinA"/>
    <property type="match status" value="1"/>
</dbReference>
<dbReference type="Gene3D" id="3.90.950.20">
    <property type="entry name" value="CinA-like"/>
    <property type="match status" value="1"/>
</dbReference>
<gene>
    <name evidence="2" type="ORF">FBBNIHIM_19080</name>
</gene>
<organism evidence="2 3">
    <name type="scientific">Pseudocitrobacter vendiensis</name>
    <dbReference type="NCBI Taxonomy" id="2488306"/>
    <lineage>
        <taxon>Bacteria</taxon>
        <taxon>Pseudomonadati</taxon>
        <taxon>Pseudomonadota</taxon>
        <taxon>Gammaproteobacteria</taxon>
        <taxon>Enterobacterales</taxon>
        <taxon>Enterobacteriaceae</taxon>
        <taxon>Pseudocitrobacter</taxon>
    </lineage>
</organism>
<dbReference type="EMBL" id="CALSBS010000021">
    <property type="protein sequence ID" value="CAH6661214.1"/>
    <property type="molecule type" value="Genomic_DNA"/>
</dbReference>
<sequence>MEETFYKNSKTTGELTKLVATALLNCGWRLTTAESCTGGNLATALCAEENTSAFYDIGVVTFSDAAKKKMLNVQGETLEKYSAVSEQCVREMSAGALAQAGADVSIAISGYAGPDGGDDGTPAGTVWFAWNLQGRIETERTRFSGECQDVVEKAVRYALAILVEQLSLSTSSQR</sequence>
<dbReference type="NCBIfam" id="NF002972">
    <property type="entry name" value="PRK03657.1"/>
    <property type="match status" value="1"/>
</dbReference>
<keyword evidence="3" id="KW-1185">Reference proteome</keyword>
<evidence type="ECO:0000313" key="2">
    <source>
        <dbReference type="EMBL" id="CAH6661214.1"/>
    </source>
</evidence>
<protein>
    <submittedName>
        <fullName evidence="2">Nicotinamide-nucleotide amidohydrolase PncC</fullName>
    </submittedName>
</protein>
<dbReference type="SUPFAM" id="SSF142433">
    <property type="entry name" value="CinA-like"/>
    <property type="match status" value="1"/>
</dbReference>
<dbReference type="InterPro" id="IPR036653">
    <property type="entry name" value="CinA-like_C"/>
</dbReference>
<proteinExistence type="predicted"/>
<dbReference type="RefSeq" id="WP_253898790.1">
    <property type="nucleotide sequence ID" value="NZ_CALSBS010000021.1"/>
</dbReference>
<comment type="caution">
    <text evidence="2">The sequence shown here is derived from an EMBL/GenBank/DDBJ whole genome shotgun (WGS) entry which is preliminary data.</text>
</comment>
<dbReference type="NCBIfam" id="TIGR00199">
    <property type="entry name" value="PncC_domain"/>
    <property type="match status" value="1"/>
</dbReference>
<accession>A0ABM9FE02</accession>
<dbReference type="Proteomes" id="UP001152651">
    <property type="component" value="Unassembled WGS sequence"/>
</dbReference>
<name>A0ABM9FE02_9ENTR</name>
<evidence type="ECO:0000259" key="1">
    <source>
        <dbReference type="Pfam" id="PF02464"/>
    </source>
</evidence>
<reference evidence="2" key="1">
    <citation type="submission" date="2022-05" db="EMBL/GenBank/DDBJ databases">
        <authorList>
            <person name="Blom J."/>
        </authorList>
    </citation>
    <scope>NUCLEOTIDE SEQUENCE</scope>
    <source>
        <strain evidence="2">Type strain: CPO20170097</strain>
    </source>
</reference>